<dbReference type="Gene3D" id="3.60.10.10">
    <property type="entry name" value="Endonuclease/exonuclease/phosphatase"/>
    <property type="match status" value="1"/>
</dbReference>
<feature type="region of interest" description="Disordered" evidence="1">
    <location>
        <begin position="588"/>
        <end position="615"/>
    </location>
</feature>
<evidence type="ECO:0000256" key="1">
    <source>
        <dbReference type="SAM" id="MobiDB-lite"/>
    </source>
</evidence>
<dbReference type="GO" id="GO:0000175">
    <property type="term" value="F:3'-5'-RNA exonuclease activity"/>
    <property type="evidence" value="ECO:0007669"/>
    <property type="project" value="TreeGrafter"/>
</dbReference>
<name>A0AAE0G3X7_9CHLO</name>
<dbReference type="Pfam" id="PF03372">
    <property type="entry name" value="Exo_endo_phos"/>
    <property type="match status" value="1"/>
</dbReference>
<organism evidence="3 4">
    <name type="scientific">Cymbomonas tetramitiformis</name>
    <dbReference type="NCBI Taxonomy" id="36881"/>
    <lineage>
        <taxon>Eukaryota</taxon>
        <taxon>Viridiplantae</taxon>
        <taxon>Chlorophyta</taxon>
        <taxon>Pyramimonadophyceae</taxon>
        <taxon>Pyramimonadales</taxon>
        <taxon>Pyramimonadaceae</taxon>
        <taxon>Cymbomonas</taxon>
    </lineage>
</organism>
<keyword evidence="4" id="KW-1185">Reference proteome</keyword>
<dbReference type="Proteomes" id="UP001190700">
    <property type="component" value="Unassembled WGS sequence"/>
</dbReference>
<comment type="caution">
    <text evidence="3">The sequence shown here is derived from an EMBL/GenBank/DDBJ whole genome shotgun (WGS) entry which is preliminary data.</text>
</comment>
<evidence type="ECO:0000313" key="3">
    <source>
        <dbReference type="EMBL" id="KAK3271136.1"/>
    </source>
</evidence>
<feature type="domain" description="Endonuclease/exonuclease/phosphatase" evidence="2">
    <location>
        <begin position="12"/>
        <end position="366"/>
    </location>
</feature>
<dbReference type="PANTHER" id="PTHR12121">
    <property type="entry name" value="CARBON CATABOLITE REPRESSOR PROTEIN 4"/>
    <property type="match status" value="1"/>
</dbReference>
<dbReference type="AlphaFoldDB" id="A0AAE0G3X7"/>
<dbReference type="InterPro" id="IPR036691">
    <property type="entry name" value="Endo/exonu/phosph_ase_sf"/>
</dbReference>
<dbReference type="PANTHER" id="PTHR12121:SF100">
    <property type="entry name" value="POLY(A)-SPECIFIC RIBONUCLEASE"/>
    <property type="match status" value="1"/>
</dbReference>
<dbReference type="InterPro" id="IPR050410">
    <property type="entry name" value="CCR4/nocturin_mRNA_transcr"/>
</dbReference>
<sequence length="615" mass="68733">MHAYSPIEDRVWKTRKQRICQELETYACSIVCLQEVSSAMLQDFSRFFNKHHKKFSVQYFDRLSTEIEVYGKSVPKIIGFGDDALARELLERNKLTPKDSAHFEDVALSYACLGCATFVDSTKYSILQSKTLAFRDVAARTFGSTLPQELLGELTARTDGCVLTLLEDLSTKAHILVANTHLFWNPRRPDIKVLQAAMLADTAARFVQEFYYFTSLPSDLICVLAGDFNSIPVLQPQFLPDEVRKTWQQQGGAEAGHRHHQSGVYEFLTTGTLDASHPEHPSTFGSAPKLETLSMDKSFANGFTCAYSKGGFPPEITTKTATFCGRLDYVFVSENAEVVELLEMPYEEGHVSEMNPIPDEKWGSDHIALVEEGREHEHIAYSSTYSTTDLIAYLKANDFKLHKGYTYDTENDETDVTHDYESYHITLNKVLFTILTSVLRGNALTIFHEIAEDNPADGRFALQRLRYEVEGVPRPATRTVGFWMKLRNDTIIDETISTAPQLAVNRIEGCAGLPLCVTDPHSDSRDAYPYQCKEAFAPGTCFPNYSQPAPIRPPPPGAMAHARLSATAATSSVQYADISGDTVVQDEARTAEDPLPSGHIPRGTSRLYLSGRDRR</sequence>
<gene>
    <name evidence="3" type="ORF">CYMTET_20496</name>
</gene>
<dbReference type="EMBL" id="LGRX02009982">
    <property type="protein sequence ID" value="KAK3271136.1"/>
    <property type="molecule type" value="Genomic_DNA"/>
</dbReference>
<protein>
    <recommendedName>
        <fullName evidence="2">Endonuclease/exonuclease/phosphatase domain-containing protein</fullName>
    </recommendedName>
</protein>
<reference evidence="3 4" key="1">
    <citation type="journal article" date="2015" name="Genome Biol. Evol.">
        <title>Comparative Genomics of a Bacterivorous Green Alga Reveals Evolutionary Causalities and Consequences of Phago-Mixotrophic Mode of Nutrition.</title>
        <authorList>
            <person name="Burns J.A."/>
            <person name="Paasch A."/>
            <person name="Narechania A."/>
            <person name="Kim E."/>
        </authorList>
    </citation>
    <scope>NUCLEOTIDE SEQUENCE [LARGE SCALE GENOMIC DNA]</scope>
    <source>
        <strain evidence="3 4">PLY_AMNH</strain>
    </source>
</reference>
<dbReference type="SUPFAM" id="SSF56219">
    <property type="entry name" value="DNase I-like"/>
    <property type="match status" value="1"/>
</dbReference>
<evidence type="ECO:0000313" key="4">
    <source>
        <dbReference type="Proteomes" id="UP001190700"/>
    </source>
</evidence>
<dbReference type="InterPro" id="IPR005135">
    <property type="entry name" value="Endo/exonuclease/phosphatase"/>
</dbReference>
<proteinExistence type="predicted"/>
<accession>A0AAE0G3X7</accession>
<evidence type="ECO:0000259" key="2">
    <source>
        <dbReference type="Pfam" id="PF03372"/>
    </source>
</evidence>